<sequence>MILLKSLLTAVEELTLLLLPHGGQRTARRNAWRAAADLQVGGGQHAEASWKIVRSRPQTGGRMAIATER</sequence>
<evidence type="ECO:0000313" key="2">
    <source>
        <dbReference type="Proteomes" id="UP000199013"/>
    </source>
</evidence>
<dbReference type="AlphaFoldDB" id="A0A1C3P8R8"/>
<protein>
    <submittedName>
        <fullName evidence="1">Uncharacterized protein</fullName>
    </submittedName>
</protein>
<keyword evidence="2" id="KW-1185">Reference proteome</keyword>
<reference evidence="2" key="1">
    <citation type="submission" date="2016-02" db="EMBL/GenBank/DDBJ databases">
        <authorList>
            <person name="Wibberg D."/>
        </authorList>
    </citation>
    <scope>NUCLEOTIDE SEQUENCE [LARGE SCALE GENOMIC DNA]</scope>
</reference>
<dbReference type="EMBL" id="FLUV01002023">
    <property type="protein sequence ID" value="SBW26196.1"/>
    <property type="molecule type" value="Genomic_DNA"/>
</dbReference>
<organism evidence="1 2">
    <name type="scientific">Candidatus Protofrankia californiensis</name>
    <dbReference type="NCBI Taxonomy" id="1839754"/>
    <lineage>
        <taxon>Bacteria</taxon>
        <taxon>Bacillati</taxon>
        <taxon>Actinomycetota</taxon>
        <taxon>Actinomycetes</taxon>
        <taxon>Frankiales</taxon>
        <taxon>Frankiaceae</taxon>
        <taxon>Protofrankia</taxon>
    </lineage>
</organism>
<evidence type="ECO:0000313" key="1">
    <source>
        <dbReference type="EMBL" id="SBW26196.1"/>
    </source>
</evidence>
<proteinExistence type="predicted"/>
<accession>A0A1C3P8R8</accession>
<dbReference type="Proteomes" id="UP000199013">
    <property type="component" value="Unassembled WGS sequence"/>
</dbReference>
<gene>
    <name evidence="1" type="ORF">FDG2_4815</name>
</gene>
<name>A0A1C3P8R8_9ACTN</name>